<protein>
    <recommendedName>
        <fullName evidence="8">7-cyano-7-deazaguanine synthase</fullName>
        <ecNumber evidence="8">6.3.4.20</ecNumber>
    </recommendedName>
</protein>
<evidence type="ECO:0000256" key="8">
    <source>
        <dbReference type="ARBA" id="ARBA00039149"/>
    </source>
</evidence>
<evidence type="ECO:0000256" key="9">
    <source>
        <dbReference type="ARBA" id="ARBA00047890"/>
    </source>
</evidence>
<evidence type="ECO:0000256" key="6">
    <source>
        <dbReference type="ARBA" id="ARBA00022840"/>
    </source>
</evidence>
<keyword evidence="3" id="KW-0479">Metal-binding</keyword>
<evidence type="ECO:0000256" key="2">
    <source>
        <dbReference type="ARBA" id="ARBA00022598"/>
    </source>
</evidence>
<dbReference type="GO" id="GO:0005524">
    <property type="term" value="F:ATP binding"/>
    <property type="evidence" value="ECO:0007669"/>
    <property type="project" value="UniProtKB-KW"/>
</dbReference>
<evidence type="ECO:0000256" key="4">
    <source>
        <dbReference type="ARBA" id="ARBA00022741"/>
    </source>
</evidence>
<dbReference type="PANTHER" id="PTHR42914">
    <property type="entry name" value="7-CYANO-7-DEAZAGUANINE SYNTHASE"/>
    <property type="match status" value="1"/>
</dbReference>
<sequence length="196" mass="22157">MKELKGKLIKRREGNSVLILLSGGLDSCALVHYYLSKHYKVKALHFDYGQPSKSRERQAVELIAKYYKIDVQIATLGFPLNERKGEYVGRNALFLLAAANLLPVDVSKISLGIHSGTPYYDCSHIFIEDCTKILDGYFAGSVTLEAPFIDFTKAQIYEYCVRERVPIYLTYSCERGYKEPCGECLSCIDRSVLIGF</sequence>
<dbReference type="Proteomes" id="UP000188458">
    <property type="component" value="Unassembled WGS sequence"/>
</dbReference>
<proteinExistence type="inferred from homology"/>
<dbReference type="Gene3D" id="3.40.50.620">
    <property type="entry name" value="HUPs"/>
    <property type="match status" value="1"/>
</dbReference>
<comment type="pathway">
    <text evidence="1">Purine metabolism; 7-cyano-7-deazaguanine biosynthesis.</text>
</comment>
<dbReference type="InterPro" id="IPR014729">
    <property type="entry name" value="Rossmann-like_a/b/a_fold"/>
</dbReference>
<keyword evidence="5" id="KW-0862">Zinc</keyword>
<evidence type="ECO:0000256" key="3">
    <source>
        <dbReference type="ARBA" id="ARBA00022723"/>
    </source>
</evidence>
<dbReference type="InterPro" id="IPR018317">
    <property type="entry name" value="QueC"/>
</dbReference>
<dbReference type="PANTHER" id="PTHR42914:SF1">
    <property type="entry name" value="7-CYANO-7-DEAZAGUANINE SYNTHASE"/>
    <property type="match status" value="1"/>
</dbReference>
<gene>
    <name evidence="10" type="ORF">BO219_04400</name>
</gene>
<comment type="catalytic activity">
    <reaction evidence="9">
        <text>7-carboxy-7-carbaguanine + NH4(+) + 2 ATP = 7-cyano-7-carbaguanine + 2 AMP + 2 diphosphate + 2 H(+)</text>
        <dbReference type="Rhea" id="RHEA:27982"/>
        <dbReference type="ChEBI" id="CHEBI:15378"/>
        <dbReference type="ChEBI" id="CHEBI:28938"/>
        <dbReference type="ChEBI" id="CHEBI:30616"/>
        <dbReference type="ChEBI" id="CHEBI:33019"/>
        <dbReference type="ChEBI" id="CHEBI:45075"/>
        <dbReference type="ChEBI" id="CHEBI:61036"/>
        <dbReference type="ChEBI" id="CHEBI:456215"/>
        <dbReference type="EC" id="6.3.4.20"/>
    </reaction>
</comment>
<comment type="similarity">
    <text evidence="7">Belongs to the QueC family.</text>
</comment>
<dbReference type="AlphaFoldDB" id="A0A1V3FSP7"/>
<dbReference type="EC" id="6.3.4.20" evidence="8"/>
<keyword evidence="6" id="KW-0067">ATP-binding</keyword>
<dbReference type="Pfam" id="PF06508">
    <property type="entry name" value="QueC"/>
    <property type="match status" value="2"/>
</dbReference>
<keyword evidence="4" id="KW-0547">Nucleotide-binding</keyword>
<keyword evidence="11" id="KW-1185">Reference proteome</keyword>
<evidence type="ECO:0000313" key="11">
    <source>
        <dbReference type="Proteomes" id="UP000188458"/>
    </source>
</evidence>
<dbReference type="SUPFAM" id="SSF52402">
    <property type="entry name" value="Adenine nucleotide alpha hydrolases-like"/>
    <property type="match status" value="1"/>
</dbReference>
<evidence type="ECO:0000256" key="7">
    <source>
        <dbReference type="ARBA" id="ARBA00037993"/>
    </source>
</evidence>
<evidence type="ECO:0000256" key="5">
    <source>
        <dbReference type="ARBA" id="ARBA00022833"/>
    </source>
</evidence>
<comment type="caution">
    <text evidence="10">The sequence shown here is derived from an EMBL/GenBank/DDBJ whole genome shotgun (WGS) entry which is preliminary data.</text>
</comment>
<dbReference type="GO" id="GO:0016874">
    <property type="term" value="F:ligase activity"/>
    <property type="evidence" value="ECO:0007669"/>
    <property type="project" value="UniProtKB-KW"/>
</dbReference>
<dbReference type="GO" id="GO:0046872">
    <property type="term" value="F:metal ion binding"/>
    <property type="evidence" value="ECO:0007669"/>
    <property type="project" value="UniProtKB-KW"/>
</dbReference>
<name>A0A1V3FSP7_9BACL</name>
<accession>A0A1V3FSP7</accession>
<dbReference type="EMBL" id="MQAD01000005">
    <property type="protein sequence ID" value="OOE04641.1"/>
    <property type="molecule type" value="Genomic_DNA"/>
</dbReference>
<evidence type="ECO:0000313" key="10">
    <source>
        <dbReference type="EMBL" id="OOE04641.1"/>
    </source>
</evidence>
<reference evidence="11" key="1">
    <citation type="submission" date="2016-11" db="EMBL/GenBank/DDBJ databases">
        <title>Draft genome sequence of Anoxybacillus sp. strain 103 isolated from the Qarvajar hot spring in Nagorno-Karabach.</title>
        <authorList>
            <person name="Hovhannisyan P."/>
            <person name="Panosyan H."/>
            <person name="Birkeland N.-K."/>
        </authorList>
    </citation>
    <scope>NUCLEOTIDE SEQUENCE [LARGE SCALE GENOMIC DNA]</scope>
    <source>
        <strain evidence="11">103</strain>
    </source>
</reference>
<organism evidence="10 11">
    <name type="scientific">Anoxybacillus kestanbolensis</name>
    <dbReference type="NCBI Taxonomy" id="227476"/>
    <lineage>
        <taxon>Bacteria</taxon>
        <taxon>Bacillati</taxon>
        <taxon>Bacillota</taxon>
        <taxon>Bacilli</taxon>
        <taxon>Bacillales</taxon>
        <taxon>Anoxybacillaceae</taxon>
        <taxon>Anoxybacillus</taxon>
    </lineage>
</organism>
<keyword evidence="2" id="KW-0436">Ligase</keyword>
<evidence type="ECO:0000256" key="1">
    <source>
        <dbReference type="ARBA" id="ARBA00005061"/>
    </source>
</evidence>